<name>A0AAQ3QPP7_9LILI</name>
<dbReference type="AlphaFoldDB" id="A0AAQ3QPP7"/>
<dbReference type="InterPro" id="IPR026960">
    <property type="entry name" value="RVT-Znf"/>
</dbReference>
<evidence type="ECO:0000259" key="1">
    <source>
        <dbReference type="Pfam" id="PF13966"/>
    </source>
</evidence>
<dbReference type="EMBL" id="CP136897">
    <property type="protein sequence ID" value="WOL17008.1"/>
    <property type="molecule type" value="Genomic_DNA"/>
</dbReference>
<protein>
    <submittedName>
        <fullName evidence="2">Reverse transcriptase</fullName>
    </submittedName>
</protein>
<keyword evidence="3" id="KW-1185">Reference proteome</keyword>
<dbReference type="Pfam" id="PF13966">
    <property type="entry name" value="zf-RVT"/>
    <property type="match status" value="1"/>
</dbReference>
<gene>
    <name evidence="2" type="ORF">Cni_G25796</name>
</gene>
<evidence type="ECO:0000313" key="3">
    <source>
        <dbReference type="Proteomes" id="UP001327560"/>
    </source>
</evidence>
<dbReference type="Proteomes" id="UP001327560">
    <property type="component" value="Chromosome 8"/>
</dbReference>
<accession>A0AAQ3QPP7</accession>
<reference evidence="2 3" key="1">
    <citation type="submission" date="2023-10" db="EMBL/GenBank/DDBJ databases">
        <title>Chromosome-scale genome assembly provides insights into flower coloration mechanisms of Canna indica.</title>
        <authorList>
            <person name="Li C."/>
        </authorList>
    </citation>
    <scope>NUCLEOTIDE SEQUENCE [LARGE SCALE GENOMIC DNA]</scope>
    <source>
        <tissue evidence="2">Flower</tissue>
    </source>
</reference>
<proteinExistence type="predicted"/>
<feature type="domain" description="Reverse transcriptase zinc-binding" evidence="1">
    <location>
        <begin position="60"/>
        <end position="143"/>
    </location>
</feature>
<dbReference type="GO" id="GO:0003964">
    <property type="term" value="F:RNA-directed DNA polymerase activity"/>
    <property type="evidence" value="ECO:0007669"/>
    <property type="project" value="UniProtKB-KW"/>
</dbReference>
<keyword evidence="2" id="KW-0548">Nucleotidyltransferase</keyword>
<sequence>MEMISNFSKVKELISNKCWNLELVLEIFGEHHFNNIACIYIPKKNVKDRWIWCLNGDLNCKNAFNFIAERKHEAEKLNVNWNALWSLKVIPRVNNFIWKLLWGRIPTSCYLAGISKISPNHCYVCGKNEDNARHILFECDLAKMFRRKIENELN</sequence>
<keyword evidence="2" id="KW-0808">Transferase</keyword>
<keyword evidence="2" id="KW-0695">RNA-directed DNA polymerase</keyword>
<evidence type="ECO:0000313" key="2">
    <source>
        <dbReference type="EMBL" id="WOL17008.1"/>
    </source>
</evidence>
<organism evidence="2 3">
    <name type="scientific">Canna indica</name>
    <name type="common">Indian-shot</name>
    <dbReference type="NCBI Taxonomy" id="4628"/>
    <lineage>
        <taxon>Eukaryota</taxon>
        <taxon>Viridiplantae</taxon>
        <taxon>Streptophyta</taxon>
        <taxon>Embryophyta</taxon>
        <taxon>Tracheophyta</taxon>
        <taxon>Spermatophyta</taxon>
        <taxon>Magnoliopsida</taxon>
        <taxon>Liliopsida</taxon>
        <taxon>Zingiberales</taxon>
        <taxon>Cannaceae</taxon>
        <taxon>Canna</taxon>
    </lineage>
</organism>